<gene>
    <name evidence="2" type="ORF">ACFPOU_04535</name>
</gene>
<dbReference type="RefSeq" id="WP_379717656.1">
    <property type="nucleotide sequence ID" value="NZ_JBHSMS010000015.1"/>
</dbReference>
<dbReference type="Proteomes" id="UP001596031">
    <property type="component" value="Unassembled WGS sequence"/>
</dbReference>
<evidence type="ECO:0000313" key="3">
    <source>
        <dbReference type="Proteomes" id="UP001596031"/>
    </source>
</evidence>
<dbReference type="EMBL" id="JBHSMS010000015">
    <property type="protein sequence ID" value="MFC5510395.1"/>
    <property type="molecule type" value="Genomic_DNA"/>
</dbReference>
<dbReference type="Pfam" id="PF23536">
    <property type="entry name" value="TraK_C"/>
    <property type="match status" value="1"/>
</dbReference>
<comment type="caution">
    <text evidence="2">The sequence shown here is derived from an EMBL/GenBank/DDBJ whole genome shotgun (WGS) entry which is preliminary data.</text>
</comment>
<name>A0ABW0PCN2_9BURK</name>
<organism evidence="2 3">
    <name type="scientific">Massilia jejuensis</name>
    <dbReference type="NCBI Taxonomy" id="648894"/>
    <lineage>
        <taxon>Bacteria</taxon>
        <taxon>Pseudomonadati</taxon>
        <taxon>Pseudomonadota</taxon>
        <taxon>Betaproteobacteria</taxon>
        <taxon>Burkholderiales</taxon>
        <taxon>Oxalobacteraceae</taxon>
        <taxon>Telluria group</taxon>
        <taxon>Massilia</taxon>
    </lineage>
</organism>
<evidence type="ECO:0000259" key="1">
    <source>
        <dbReference type="Pfam" id="PF23536"/>
    </source>
</evidence>
<sequence length="325" mass="34308">MLAAVFGTAHAQQSASAHFGAAPASTLASASAEFAPATNTGERCERTVAAPCKPKRPRKVTATLKAPSRPKVDLLAVHPEAAVKETKAPEIVLPGVMKIAGADAHALDFSRARIVDVTNGGAQTVYMSAVDQNRIQLPWPNPKVVGTDELTIDKSATSNNVYVQFKEGVTRGVTVSFEQPNGPSVIDLKLVPKKEITGQVILVRDSTLRAGAQKPVKGGDYVSEMQNLMEQVALGGAPQGFSQSDLAIGPIVMNGLVVTAQKVYSSADKDIYLYDVANPGPQKASLKEEEFDGENVLAISIFPKPILAANERTKVIVLTRKASGG</sequence>
<reference evidence="3" key="1">
    <citation type="journal article" date="2019" name="Int. J. Syst. Evol. Microbiol.">
        <title>The Global Catalogue of Microorganisms (GCM) 10K type strain sequencing project: providing services to taxonomists for standard genome sequencing and annotation.</title>
        <authorList>
            <consortium name="The Broad Institute Genomics Platform"/>
            <consortium name="The Broad Institute Genome Sequencing Center for Infectious Disease"/>
            <person name="Wu L."/>
            <person name="Ma J."/>
        </authorList>
    </citation>
    <scope>NUCLEOTIDE SEQUENCE [LARGE SCALE GENOMIC DNA]</scope>
    <source>
        <strain evidence="3">CCUG 38813</strain>
    </source>
</reference>
<keyword evidence="3" id="KW-1185">Reference proteome</keyword>
<feature type="domain" description="TraK C-terminal" evidence="1">
    <location>
        <begin position="221"/>
        <end position="317"/>
    </location>
</feature>
<accession>A0ABW0PCN2</accession>
<dbReference type="InterPro" id="IPR055397">
    <property type="entry name" value="TraK_C"/>
</dbReference>
<proteinExistence type="predicted"/>
<evidence type="ECO:0000313" key="2">
    <source>
        <dbReference type="EMBL" id="MFC5510395.1"/>
    </source>
</evidence>
<protein>
    <submittedName>
        <fullName evidence="2">Type-F conjugative transfer system secretin TraK</fullName>
    </submittedName>
</protein>